<accession>A0A5C6C3D0</accession>
<evidence type="ECO:0000313" key="2">
    <source>
        <dbReference type="Proteomes" id="UP000319908"/>
    </source>
</evidence>
<organism evidence="1 2">
    <name type="scientific">Allorhodopirellula heiligendammensis</name>
    <dbReference type="NCBI Taxonomy" id="2714739"/>
    <lineage>
        <taxon>Bacteria</taxon>
        <taxon>Pseudomonadati</taxon>
        <taxon>Planctomycetota</taxon>
        <taxon>Planctomycetia</taxon>
        <taxon>Pirellulales</taxon>
        <taxon>Pirellulaceae</taxon>
        <taxon>Allorhodopirellula</taxon>
    </lineage>
</organism>
<evidence type="ECO:0000313" key="1">
    <source>
        <dbReference type="EMBL" id="TWU18026.1"/>
    </source>
</evidence>
<proteinExistence type="predicted"/>
<dbReference type="RefSeq" id="WP_146405053.1">
    <property type="nucleotide sequence ID" value="NZ_SJPU01000001.1"/>
</dbReference>
<protein>
    <submittedName>
        <fullName evidence="1">Uncharacterized protein</fullName>
    </submittedName>
</protein>
<dbReference type="AlphaFoldDB" id="A0A5C6C3D0"/>
<keyword evidence="2" id="KW-1185">Reference proteome</keyword>
<dbReference type="Proteomes" id="UP000319908">
    <property type="component" value="Unassembled WGS sequence"/>
</dbReference>
<sequence>MRLTVYIPQFVEIDVDAERQRVIQERVAAGRCIDPDCKRPIRVRGLCNYHYQQFKTAKTKPPNGLDSDTFEAEAISEGMVLGRGDQHRLRGTVVNRFASIGAPENLSQAAEGVSHGS</sequence>
<dbReference type="OrthoDB" id="9814553at2"/>
<name>A0A5C6C3D0_9BACT</name>
<dbReference type="EMBL" id="SJPU01000001">
    <property type="protein sequence ID" value="TWU18026.1"/>
    <property type="molecule type" value="Genomic_DNA"/>
</dbReference>
<comment type="caution">
    <text evidence="1">The sequence shown here is derived from an EMBL/GenBank/DDBJ whole genome shotgun (WGS) entry which is preliminary data.</text>
</comment>
<gene>
    <name evidence="1" type="ORF">Poly21_01790</name>
</gene>
<reference evidence="1 2" key="1">
    <citation type="journal article" date="2020" name="Antonie Van Leeuwenhoek">
        <title>Rhodopirellula heiligendammensis sp. nov., Rhodopirellula pilleata sp. nov., and Rhodopirellula solitaria sp. nov. isolated from natural or artificial marine surfaces in Northern Germany and California, USA, and emended description of the genus Rhodopirellula.</title>
        <authorList>
            <person name="Kallscheuer N."/>
            <person name="Wiegand S."/>
            <person name="Jogler M."/>
            <person name="Boedeker C."/>
            <person name="Peeters S.H."/>
            <person name="Rast P."/>
            <person name="Heuer A."/>
            <person name="Jetten M.S.M."/>
            <person name="Rohde M."/>
            <person name="Jogler C."/>
        </authorList>
    </citation>
    <scope>NUCLEOTIDE SEQUENCE [LARGE SCALE GENOMIC DNA]</scope>
    <source>
        <strain evidence="1 2">Poly21</strain>
    </source>
</reference>